<dbReference type="InterPro" id="IPR024909">
    <property type="entry name" value="Cys-tRNA/MSH_ligase"/>
</dbReference>
<evidence type="ECO:0000256" key="9">
    <source>
        <dbReference type="ARBA" id="ARBA00047398"/>
    </source>
</evidence>
<feature type="domain" description="tRNA synthetases class I catalytic" evidence="11">
    <location>
        <begin position="17"/>
        <end position="326"/>
    </location>
</feature>
<evidence type="ECO:0000256" key="2">
    <source>
        <dbReference type="ARBA" id="ARBA00022598"/>
    </source>
</evidence>
<dbReference type="AlphaFoldDB" id="A0A2W2D117"/>
<evidence type="ECO:0000256" key="3">
    <source>
        <dbReference type="ARBA" id="ARBA00022723"/>
    </source>
</evidence>
<keyword evidence="7 10" id="KW-0648">Protein biosynthesis</keyword>
<dbReference type="InterPro" id="IPR056411">
    <property type="entry name" value="CysS_C"/>
</dbReference>
<reference evidence="13 14" key="1">
    <citation type="submission" date="2018-01" db="EMBL/GenBank/DDBJ databases">
        <title>Draft genome sequence of Nonomuraea sp. KC333.</title>
        <authorList>
            <person name="Sahin N."/>
            <person name="Saygin H."/>
            <person name="Ay H."/>
        </authorList>
    </citation>
    <scope>NUCLEOTIDE SEQUENCE [LARGE SCALE GENOMIC DNA]</scope>
    <source>
        <strain evidence="13 14">KC333</strain>
    </source>
</reference>
<comment type="similarity">
    <text evidence="10">Belongs to the class-I aminoacyl-tRNA synthetase family.</text>
</comment>
<dbReference type="PANTHER" id="PTHR10890:SF3">
    <property type="entry name" value="CYSTEINE--TRNA LIGASE, CYTOPLASMIC"/>
    <property type="match status" value="1"/>
</dbReference>
<keyword evidence="3 10" id="KW-0479">Metal-binding</keyword>
<dbReference type="EMBL" id="POUD01000352">
    <property type="protein sequence ID" value="PZG05526.1"/>
    <property type="molecule type" value="Genomic_DNA"/>
</dbReference>
<feature type="binding site" evidence="10">
    <location>
        <position position="222"/>
    </location>
    <ligand>
        <name>Zn(2+)</name>
        <dbReference type="ChEBI" id="CHEBI:29105"/>
    </ligand>
</feature>
<evidence type="ECO:0000259" key="12">
    <source>
        <dbReference type="Pfam" id="PF23493"/>
    </source>
</evidence>
<keyword evidence="6 10" id="KW-0067">ATP-binding</keyword>
<feature type="short sequence motif" description="'HIGH' region" evidence="10">
    <location>
        <begin position="28"/>
        <end position="38"/>
    </location>
</feature>
<feature type="binding site" evidence="10">
    <location>
        <position position="251"/>
    </location>
    <ligand>
        <name>Zn(2+)</name>
        <dbReference type="ChEBI" id="CHEBI:29105"/>
    </ligand>
</feature>
<dbReference type="GO" id="GO:0004817">
    <property type="term" value="F:cysteine-tRNA ligase activity"/>
    <property type="evidence" value="ECO:0007669"/>
    <property type="project" value="UniProtKB-UniRule"/>
</dbReference>
<dbReference type="EC" id="6.1.1.16" evidence="10"/>
<comment type="cofactor">
    <cofactor evidence="10">
        <name>Zn(2+)</name>
        <dbReference type="ChEBI" id="CHEBI:29105"/>
    </cofactor>
    <text evidence="10">Binds 1 zinc ion per subunit.</text>
</comment>
<dbReference type="OrthoDB" id="9815130at2"/>
<dbReference type="GO" id="GO:0005829">
    <property type="term" value="C:cytosol"/>
    <property type="evidence" value="ECO:0007669"/>
    <property type="project" value="TreeGrafter"/>
</dbReference>
<dbReference type="Proteomes" id="UP000249304">
    <property type="component" value="Unassembled WGS sequence"/>
</dbReference>
<comment type="subunit">
    <text evidence="1 10">Monomer.</text>
</comment>
<proteinExistence type="inferred from homology"/>
<evidence type="ECO:0000313" key="14">
    <source>
        <dbReference type="Proteomes" id="UP000249304"/>
    </source>
</evidence>
<dbReference type="InterPro" id="IPR014729">
    <property type="entry name" value="Rossmann-like_a/b/a_fold"/>
</dbReference>
<accession>A0A2W2D117</accession>
<dbReference type="PANTHER" id="PTHR10890">
    <property type="entry name" value="CYSTEINYL-TRNA SYNTHETASE"/>
    <property type="match status" value="1"/>
</dbReference>
<comment type="catalytic activity">
    <reaction evidence="9 10">
        <text>tRNA(Cys) + L-cysteine + ATP = L-cysteinyl-tRNA(Cys) + AMP + diphosphate</text>
        <dbReference type="Rhea" id="RHEA:17773"/>
        <dbReference type="Rhea" id="RHEA-COMP:9661"/>
        <dbReference type="Rhea" id="RHEA-COMP:9679"/>
        <dbReference type="ChEBI" id="CHEBI:30616"/>
        <dbReference type="ChEBI" id="CHEBI:33019"/>
        <dbReference type="ChEBI" id="CHEBI:35235"/>
        <dbReference type="ChEBI" id="CHEBI:78442"/>
        <dbReference type="ChEBI" id="CHEBI:78517"/>
        <dbReference type="ChEBI" id="CHEBI:456215"/>
        <dbReference type="EC" id="6.1.1.16"/>
    </reaction>
</comment>
<dbReference type="Gene3D" id="1.20.120.640">
    <property type="entry name" value="Anticodon-binding domain of a subclass of class I aminoacyl-tRNA synthetases"/>
    <property type="match status" value="1"/>
</dbReference>
<dbReference type="SUPFAM" id="SSF47323">
    <property type="entry name" value="Anticodon-binding domain of a subclass of class I aminoacyl-tRNA synthetases"/>
    <property type="match status" value="1"/>
</dbReference>
<feature type="binding site" evidence="10">
    <location>
        <position position="247"/>
    </location>
    <ligand>
        <name>Zn(2+)</name>
        <dbReference type="ChEBI" id="CHEBI:29105"/>
    </ligand>
</feature>
<dbReference type="InterPro" id="IPR015803">
    <property type="entry name" value="Cys-tRNA-ligase"/>
</dbReference>
<feature type="domain" description="Cysteinyl-tRNA ligase anticodon binding" evidence="12">
    <location>
        <begin position="412"/>
        <end position="458"/>
    </location>
</feature>
<keyword evidence="8 10" id="KW-0030">Aminoacyl-tRNA synthetase</keyword>
<evidence type="ECO:0000256" key="10">
    <source>
        <dbReference type="HAMAP-Rule" id="MF_00041"/>
    </source>
</evidence>
<evidence type="ECO:0000256" key="1">
    <source>
        <dbReference type="ARBA" id="ARBA00011245"/>
    </source>
</evidence>
<dbReference type="GO" id="GO:0005524">
    <property type="term" value="F:ATP binding"/>
    <property type="evidence" value="ECO:0007669"/>
    <property type="project" value="UniProtKB-UniRule"/>
</dbReference>
<evidence type="ECO:0000256" key="8">
    <source>
        <dbReference type="ARBA" id="ARBA00023146"/>
    </source>
</evidence>
<feature type="binding site" evidence="10">
    <location>
        <position position="282"/>
    </location>
    <ligand>
        <name>ATP</name>
        <dbReference type="ChEBI" id="CHEBI:30616"/>
    </ligand>
</feature>
<dbReference type="Pfam" id="PF01406">
    <property type="entry name" value="tRNA-synt_1e"/>
    <property type="match status" value="1"/>
</dbReference>
<evidence type="ECO:0000256" key="7">
    <source>
        <dbReference type="ARBA" id="ARBA00022917"/>
    </source>
</evidence>
<keyword evidence="2 10" id="KW-0436">Ligase</keyword>
<dbReference type="SUPFAM" id="SSF52374">
    <property type="entry name" value="Nucleotidylyl transferase"/>
    <property type="match status" value="1"/>
</dbReference>
<evidence type="ECO:0000256" key="5">
    <source>
        <dbReference type="ARBA" id="ARBA00022833"/>
    </source>
</evidence>
<gene>
    <name evidence="10" type="primary">cysS</name>
    <name evidence="13" type="ORF">C1J01_43365</name>
</gene>
<dbReference type="GO" id="GO:0006423">
    <property type="term" value="P:cysteinyl-tRNA aminoacylation"/>
    <property type="evidence" value="ECO:0007669"/>
    <property type="project" value="UniProtKB-UniRule"/>
</dbReference>
<dbReference type="Pfam" id="PF23493">
    <property type="entry name" value="CysS_C"/>
    <property type="match status" value="1"/>
</dbReference>
<dbReference type="RefSeq" id="WP_111184871.1">
    <property type="nucleotide sequence ID" value="NZ_POUD01000352.1"/>
</dbReference>
<dbReference type="PRINTS" id="PR00983">
    <property type="entry name" value="TRNASYNTHCYS"/>
</dbReference>
<evidence type="ECO:0000259" key="11">
    <source>
        <dbReference type="Pfam" id="PF01406"/>
    </source>
</evidence>
<dbReference type="HAMAP" id="MF_00041">
    <property type="entry name" value="Cys_tRNA_synth"/>
    <property type="match status" value="1"/>
</dbReference>
<keyword evidence="14" id="KW-1185">Reference proteome</keyword>
<comment type="caution">
    <text evidence="13">The sequence shown here is derived from an EMBL/GenBank/DDBJ whole genome shotgun (WGS) entry which is preliminary data.</text>
</comment>
<dbReference type="GO" id="GO:0008270">
    <property type="term" value="F:zinc ion binding"/>
    <property type="evidence" value="ECO:0007669"/>
    <property type="project" value="UniProtKB-UniRule"/>
</dbReference>
<dbReference type="Gene3D" id="3.40.50.620">
    <property type="entry name" value="HUPs"/>
    <property type="match status" value="1"/>
</dbReference>
<sequence length="459" mass="51623">MLRIYDTRARQVEEIEADRAVRMYTCGPTVYRHAHVGNLRTYVLSDLIRRVLERRRVRVVACRNITDVGHLVEDPSGDGEGTDEDKVVAQALAEGRSPRELARHYEDAFVADTAALNLRPPEHAPRASETVDLMIELIARLVERGHAYTAPDGSVFFDVQSFPSYGEISGNRLDALRPAHRIEAVDPRKRFHADWALWKPGDGELTWDTPWGRGFPGWHVECSAMSLRFLGSRFDLHLGGIDLRFPHHEDERAQSNAATGHEVVRHWVHGEHLLFDGRKMAKSTGNVVLLSDVVAAGLDPLAVRLAFLEHRYRQQLNLTWDTLRAADRTVRRWRARVAEWSESPSAPMAAAYAERVESAFDDDLDTPAALRILRELERDETVAPGAKFETFLHLDQVLALDLSSEIGKPKVLPPGAAELLAARERARESGDWAASDRLRDELAEMGVRVSDTPEGQIWA</sequence>
<evidence type="ECO:0000313" key="13">
    <source>
        <dbReference type="EMBL" id="PZG05526.1"/>
    </source>
</evidence>
<feature type="binding site" evidence="10">
    <location>
        <position position="26"/>
    </location>
    <ligand>
        <name>Zn(2+)</name>
        <dbReference type="ChEBI" id="CHEBI:29105"/>
    </ligand>
</feature>
<evidence type="ECO:0000256" key="6">
    <source>
        <dbReference type="ARBA" id="ARBA00022840"/>
    </source>
</evidence>
<name>A0A2W2D117_9ACTN</name>
<keyword evidence="10" id="KW-0963">Cytoplasm</keyword>
<dbReference type="InterPro" id="IPR009080">
    <property type="entry name" value="tRNAsynth_Ia_anticodon-bd"/>
</dbReference>
<protein>
    <recommendedName>
        <fullName evidence="10">Cysteine--tRNA ligase</fullName>
        <ecNumber evidence="10">6.1.1.16</ecNumber>
    </recommendedName>
    <alternativeName>
        <fullName evidence="10">Cysteinyl-tRNA synthetase</fullName>
        <shortName evidence="10">CysRS</shortName>
    </alternativeName>
</protein>
<dbReference type="NCBIfam" id="TIGR00435">
    <property type="entry name" value="cysS"/>
    <property type="match status" value="1"/>
</dbReference>
<evidence type="ECO:0000256" key="4">
    <source>
        <dbReference type="ARBA" id="ARBA00022741"/>
    </source>
</evidence>
<organism evidence="13 14">
    <name type="scientific">Nonomuraea aridisoli</name>
    <dbReference type="NCBI Taxonomy" id="2070368"/>
    <lineage>
        <taxon>Bacteria</taxon>
        <taxon>Bacillati</taxon>
        <taxon>Actinomycetota</taxon>
        <taxon>Actinomycetes</taxon>
        <taxon>Streptosporangiales</taxon>
        <taxon>Streptosporangiaceae</taxon>
        <taxon>Nonomuraea</taxon>
    </lineage>
</organism>
<keyword evidence="4 10" id="KW-0547">Nucleotide-binding</keyword>
<dbReference type="InterPro" id="IPR032678">
    <property type="entry name" value="tRNA-synt_1_cat_dom"/>
</dbReference>
<feature type="short sequence motif" description="'KMSKS' region" evidence="10">
    <location>
        <begin position="279"/>
        <end position="283"/>
    </location>
</feature>
<comment type="subcellular location">
    <subcellularLocation>
        <location evidence="10">Cytoplasm</location>
    </subcellularLocation>
</comment>
<keyword evidence="5 10" id="KW-0862">Zinc</keyword>